<accession>A0A1Y5SS17</accession>
<proteinExistence type="predicted"/>
<organism evidence="2 3">
    <name type="scientific">Palleronia marisminoris</name>
    <dbReference type="NCBI Taxonomy" id="315423"/>
    <lineage>
        <taxon>Bacteria</taxon>
        <taxon>Pseudomonadati</taxon>
        <taxon>Pseudomonadota</taxon>
        <taxon>Alphaproteobacteria</taxon>
        <taxon>Rhodobacterales</taxon>
        <taxon>Roseobacteraceae</taxon>
        <taxon>Palleronia</taxon>
    </lineage>
</organism>
<name>A0A1Y5SS17_9RHOB</name>
<dbReference type="Proteomes" id="UP000193870">
    <property type="component" value="Unassembled WGS sequence"/>
</dbReference>
<protein>
    <recommendedName>
        <fullName evidence="4">HEAT repeat protein</fullName>
    </recommendedName>
</protein>
<feature type="chain" id="PRO_5010987208" description="HEAT repeat protein" evidence="1">
    <location>
        <begin position="18"/>
        <end position="644"/>
    </location>
</feature>
<dbReference type="AlphaFoldDB" id="A0A1Y5SS17"/>
<keyword evidence="3" id="KW-1185">Reference proteome</keyword>
<dbReference type="EMBL" id="FWFV01000005">
    <property type="protein sequence ID" value="SLN47137.1"/>
    <property type="molecule type" value="Genomic_DNA"/>
</dbReference>
<keyword evidence="1" id="KW-0732">Signal</keyword>
<evidence type="ECO:0000313" key="3">
    <source>
        <dbReference type="Proteomes" id="UP000193870"/>
    </source>
</evidence>
<gene>
    <name evidence="2" type="ORF">PAM7066_02069</name>
</gene>
<feature type="signal peptide" evidence="1">
    <location>
        <begin position="1"/>
        <end position="17"/>
    </location>
</feature>
<reference evidence="2 3" key="1">
    <citation type="submission" date="2017-03" db="EMBL/GenBank/DDBJ databases">
        <authorList>
            <person name="Afonso C.L."/>
            <person name="Miller P.J."/>
            <person name="Scott M.A."/>
            <person name="Spackman E."/>
            <person name="Goraichik I."/>
            <person name="Dimitrov K.M."/>
            <person name="Suarez D.L."/>
            <person name="Swayne D.E."/>
        </authorList>
    </citation>
    <scope>NUCLEOTIDE SEQUENCE [LARGE SCALE GENOMIC DNA]</scope>
    <source>
        <strain evidence="2 3">CECT 7066</strain>
    </source>
</reference>
<evidence type="ECO:0000256" key="1">
    <source>
        <dbReference type="SAM" id="SignalP"/>
    </source>
</evidence>
<evidence type="ECO:0008006" key="4">
    <source>
        <dbReference type="Google" id="ProtNLM"/>
    </source>
</evidence>
<dbReference type="OrthoDB" id="7847197at2"/>
<evidence type="ECO:0000313" key="2">
    <source>
        <dbReference type="EMBL" id="SLN47137.1"/>
    </source>
</evidence>
<sequence length="644" mass="68658">MIRPTLVLLTISASAAAAQTIPVRTAEHDGFTRIAIDFNAEATWRLEQDGTTVRILADEIATYDLADVYRRIGTERITSFRQAGPGELVVELACACAPETFRYGNSLVLDVSQDAAPLEPPRPAPRETAVVAEPLHRRMLLPGLLTNSLPVETEPDADPLPASIRAERAAALRAGLRADLGLPPDAEPAVPDDTPVEPEIEIEDEVPRPGQLQVESQITRDTRGYDEVIPRAACPAFAEETLDTWATLRWTLPPEAADAEWTVAEAKRLISLGFGIEAKGVLDVVSGDERDIRLLSQIAQLVDAPGPAPEIASVAECGDSLALFALISNPPAAPLRIGSVLDALAASPEAARTHLERRAIEGLIALGNDEGARLVAAASGRRETAGALPDLTSLTMAADDEPVPAADLEEIVARRTPEAAAALRMMVDNMVDDGASVPPDLLDQARAFLPEITGSDRHRLQRALIRAEITSGLYLRAAADIDTLAEDDAAMAKRLDEELFTTVSSIENDALFLTQIVSLDDRPVPNAELRIAIARRIAENHVPKLALRTLSRGPDMPTAAERLLSASLALDAGDANVAEAHLTGLVDPEAGILRERVALLRAEQAPAPTSDPVTVSPSGIRSRGSAIVEQSAALRAELEAFLNN</sequence>
<dbReference type="STRING" id="315423.SAMN04488020_105124"/>